<evidence type="ECO:0000313" key="7">
    <source>
        <dbReference type="Proteomes" id="UP001603857"/>
    </source>
</evidence>
<evidence type="ECO:0000256" key="2">
    <source>
        <dbReference type="ARBA" id="ARBA00022676"/>
    </source>
</evidence>
<dbReference type="Pfam" id="PF02485">
    <property type="entry name" value="Branch"/>
    <property type="match status" value="1"/>
</dbReference>
<evidence type="ECO:0000256" key="3">
    <source>
        <dbReference type="ARBA" id="ARBA00022679"/>
    </source>
</evidence>
<evidence type="ECO:0000256" key="4">
    <source>
        <dbReference type="ARBA" id="ARBA00023136"/>
    </source>
</evidence>
<dbReference type="GO" id="GO:0016757">
    <property type="term" value="F:glycosyltransferase activity"/>
    <property type="evidence" value="ECO:0007669"/>
    <property type="project" value="UniProtKB-KW"/>
</dbReference>
<keyword evidence="3" id="KW-0808">Transferase</keyword>
<dbReference type="AlphaFoldDB" id="A0ABD1L2Z6"/>
<accession>A0ABD1L2Z6</accession>
<keyword evidence="7" id="KW-1185">Reference proteome</keyword>
<comment type="caution">
    <text evidence="6">The sequence shown here is derived from an EMBL/GenBank/DDBJ whole genome shotgun (WGS) entry which is preliminary data.</text>
</comment>
<sequence length="127" mass="14879">MVDAERRLLANALQDPDNHQFVLLFDSCVTLYHFNYIYDYLMYTNISFVDCFKDPGLHDNGRYSDHMLPEVEVKDFRKVCKGFIYRDGRETQPQEPSREMYSAIAHARVDSLGLRMGFGFVFAFQCV</sequence>
<gene>
    <name evidence="6" type="ORF">Fmac_031763</name>
</gene>
<proteinExistence type="predicted"/>
<evidence type="ECO:0000313" key="6">
    <source>
        <dbReference type="EMBL" id="KAL2317887.1"/>
    </source>
</evidence>
<keyword evidence="2" id="KW-0328">Glycosyltransferase</keyword>
<evidence type="ECO:0000256" key="1">
    <source>
        <dbReference type="ARBA" id="ARBA00004606"/>
    </source>
</evidence>
<dbReference type="InterPro" id="IPR044174">
    <property type="entry name" value="BC10-like"/>
</dbReference>
<dbReference type="InterPro" id="IPR003406">
    <property type="entry name" value="Glyco_trans_14"/>
</dbReference>
<dbReference type="Proteomes" id="UP001603857">
    <property type="component" value="Unassembled WGS sequence"/>
</dbReference>
<keyword evidence="5" id="KW-0325">Glycoprotein</keyword>
<comment type="subcellular location">
    <subcellularLocation>
        <location evidence="1">Membrane</location>
        <topology evidence="1">Single-pass type II membrane protein</topology>
    </subcellularLocation>
</comment>
<organism evidence="6 7">
    <name type="scientific">Flemingia macrophylla</name>
    <dbReference type="NCBI Taxonomy" id="520843"/>
    <lineage>
        <taxon>Eukaryota</taxon>
        <taxon>Viridiplantae</taxon>
        <taxon>Streptophyta</taxon>
        <taxon>Embryophyta</taxon>
        <taxon>Tracheophyta</taxon>
        <taxon>Spermatophyta</taxon>
        <taxon>Magnoliopsida</taxon>
        <taxon>eudicotyledons</taxon>
        <taxon>Gunneridae</taxon>
        <taxon>Pentapetalae</taxon>
        <taxon>rosids</taxon>
        <taxon>fabids</taxon>
        <taxon>Fabales</taxon>
        <taxon>Fabaceae</taxon>
        <taxon>Papilionoideae</taxon>
        <taxon>50 kb inversion clade</taxon>
        <taxon>NPAAA clade</taxon>
        <taxon>indigoferoid/millettioid clade</taxon>
        <taxon>Phaseoleae</taxon>
        <taxon>Flemingia</taxon>
    </lineage>
</organism>
<reference evidence="6 7" key="1">
    <citation type="submission" date="2024-08" db="EMBL/GenBank/DDBJ databases">
        <title>Insights into the chromosomal genome structure of Flemingia macrophylla.</title>
        <authorList>
            <person name="Ding Y."/>
            <person name="Zhao Y."/>
            <person name="Bi W."/>
            <person name="Wu M."/>
            <person name="Zhao G."/>
            <person name="Gong Y."/>
            <person name="Li W."/>
            <person name="Zhang P."/>
        </authorList>
    </citation>
    <scope>NUCLEOTIDE SEQUENCE [LARGE SCALE GENOMIC DNA]</scope>
    <source>
        <strain evidence="6">DYQJB</strain>
        <tissue evidence="6">Leaf</tissue>
    </source>
</reference>
<dbReference type="EMBL" id="JBGMDY010000011">
    <property type="protein sequence ID" value="KAL2317887.1"/>
    <property type="molecule type" value="Genomic_DNA"/>
</dbReference>
<dbReference type="GO" id="GO:0016020">
    <property type="term" value="C:membrane"/>
    <property type="evidence" value="ECO:0007669"/>
    <property type="project" value="UniProtKB-SubCell"/>
</dbReference>
<evidence type="ECO:0000256" key="5">
    <source>
        <dbReference type="ARBA" id="ARBA00023180"/>
    </source>
</evidence>
<dbReference type="PANTHER" id="PTHR31042:SF150">
    <property type="entry name" value="OS06G0661900 PROTEIN"/>
    <property type="match status" value="1"/>
</dbReference>
<protein>
    <submittedName>
        <fullName evidence="6">Uncharacterized protein</fullName>
    </submittedName>
</protein>
<name>A0ABD1L2Z6_9FABA</name>
<keyword evidence="4" id="KW-0472">Membrane</keyword>
<dbReference type="PANTHER" id="PTHR31042">
    <property type="entry name" value="CORE-2/I-BRANCHING BETA-1,6-N-ACETYLGLUCOSAMINYLTRANSFERASE FAMILY PROTEIN-RELATED"/>
    <property type="match status" value="1"/>
</dbReference>